<dbReference type="InterPro" id="IPR051834">
    <property type="entry name" value="RING_finger_E3_ligase"/>
</dbReference>
<comment type="caution">
    <text evidence="6">The sequence shown here is derived from an EMBL/GenBank/DDBJ whole genome shotgun (WGS) entry which is preliminary data.</text>
</comment>
<evidence type="ECO:0000256" key="2">
    <source>
        <dbReference type="ARBA" id="ARBA00022771"/>
    </source>
</evidence>
<dbReference type="InterPro" id="IPR001841">
    <property type="entry name" value="Znf_RING"/>
</dbReference>
<dbReference type="SMART" id="SM00744">
    <property type="entry name" value="RINGv"/>
    <property type="match status" value="1"/>
</dbReference>
<dbReference type="PROSITE" id="PS50089">
    <property type="entry name" value="ZF_RING_2"/>
    <property type="match status" value="1"/>
</dbReference>
<evidence type="ECO:0000313" key="6">
    <source>
        <dbReference type="EMBL" id="KAG6505882.1"/>
    </source>
</evidence>
<dbReference type="GO" id="GO:0006511">
    <property type="term" value="P:ubiquitin-dependent protein catabolic process"/>
    <property type="evidence" value="ECO:0007669"/>
    <property type="project" value="TreeGrafter"/>
</dbReference>
<keyword evidence="3" id="KW-0862">Zinc</keyword>
<dbReference type="GO" id="GO:0005634">
    <property type="term" value="C:nucleus"/>
    <property type="evidence" value="ECO:0007669"/>
    <property type="project" value="TreeGrafter"/>
</dbReference>
<protein>
    <recommendedName>
        <fullName evidence="5">RING-type domain-containing protein</fullName>
    </recommendedName>
</protein>
<proteinExistence type="predicted"/>
<evidence type="ECO:0000256" key="4">
    <source>
        <dbReference type="PROSITE-ProRule" id="PRU00175"/>
    </source>
</evidence>
<dbReference type="InterPro" id="IPR011016">
    <property type="entry name" value="Znf_RING-CH"/>
</dbReference>
<dbReference type="EMBL" id="JACMSC010000009">
    <property type="protein sequence ID" value="KAG6505882.1"/>
    <property type="molecule type" value="Genomic_DNA"/>
</dbReference>
<dbReference type="Pfam" id="PF13639">
    <property type="entry name" value="zf-RING_2"/>
    <property type="match status" value="1"/>
</dbReference>
<keyword evidence="7" id="KW-1185">Reference proteome</keyword>
<dbReference type="PANTHER" id="PTHR45931">
    <property type="entry name" value="SI:CH211-59O9.10"/>
    <property type="match status" value="1"/>
</dbReference>
<keyword evidence="1" id="KW-0479">Metal-binding</keyword>
<dbReference type="Proteomes" id="UP000734854">
    <property type="component" value="Unassembled WGS sequence"/>
</dbReference>
<dbReference type="SUPFAM" id="SSF57850">
    <property type="entry name" value="RING/U-box"/>
    <property type="match status" value="1"/>
</dbReference>
<evidence type="ECO:0000256" key="3">
    <source>
        <dbReference type="ARBA" id="ARBA00022833"/>
    </source>
</evidence>
<evidence type="ECO:0000259" key="5">
    <source>
        <dbReference type="PROSITE" id="PS50089"/>
    </source>
</evidence>
<sequence>MERMLVLPSGVEIGLEDGIQHDVATTMHLSVHFDCVTMATATATDYNFYFSTPFSSILHESRWEREREVRRMMIHVAGDLVHPHDLHFLTRTFCDYSQDALQSFYEQGGSGGDLLYIHVVLQIPEAAAAAGPYHPPPIPHLPHAVVEPQLQFHPPDIAIHPYDLLARAYLPNPTATADPYDPLSQPHILHADVGLTNDLSQPQLHFHDIDMYNLHQLQAYLPNTTIAGDPYNPPLPPHLPHAVFPSLQQPHLSDISIDSYDLWVQVVLAAPPPQPHDEPSQPQPHLPDIAVDPDDHLMQVPFPEFILSPLNAAEHLGNNPTSASVVWQLERVTFGEAANGRCRETSCAICIDDFEATSVLSVMPCGHSFHSACLDEWLVRSNSCPLCRVSLPAVN</sequence>
<organism evidence="6 7">
    <name type="scientific">Zingiber officinale</name>
    <name type="common">Ginger</name>
    <name type="synonym">Amomum zingiber</name>
    <dbReference type="NCBI Taxonomy" id="94328"/>
    <lineage>
        <taxon>Eukaryota</taxon>
        <taxon>Viridiplantae</taxon>
        <taxon>Streptophyta</taxon>
        <taxon>Embryophyta</taxon>
        <taxon>Tracheophyta</taxon>
        <taxon>Spermatophyta</taxon>
        <taxon>Magnoliopsida</taxon>
        <taxon>Liliopsida</taxon>
        <taxon>Zingiberales</taxon>
        <taxon>Zingiberaceae</taxon>
        <taxon>Zingiber</taxon>
    </lineage>
</organism>
<dbReference type="PANTHER" id="PTHR45931:SF23">
    <property type="entry name" value="OS12G0134500 PROTEIN"/>
    <property type="match status" value="1"/>
</dbReference>
<name>A0A8J5L9V0_ZINOF</name>
<dbReference type="InterPro" id="IPR013083">
    <property type="entry name" value="Znf_RING/FYVE/PHD"/>
</dbReference>
<evidence type="ECO:0000256" key="1">
    <source>
        <dbReference type="ARBA" id="ARBA00022723"/>
    </source>
</evidence>
<gene>
    <name evidence="6" type="ORF">ZIOFF_031192</name>
</gene>
<dbReference type="Gene3D" id="3.30.40.10">
    <property type="entry name" value="Zinc/RING finger domain, C3HC4 (zinc finger)"/>
    <property type="match status" value="1"/>
</dbReference>
<dbReference type="GO" id="GO:0008270">
    <property type="term" value="F:zinc ion binding"/>
    <property type="evidence" value="ECO:0007669"/>
    <property type="project" value="UniProtKB-KW"/>
</dbReference>
<dbReference type="GO" id="GO:0061630">
    <property type="term" value="F:ubiquitin protein ligase activity"/>
    <property type="evidence" value="ECO:0007669"/>
    <property type="project" value="TreeGrafter"/>
</dbReference>
<dbReference type="SMART" id="SM00184">
    <property type="entry name" value="RING"/>
    <property type="match status" value="1"/>
</dbReference>
<reference evidence="6 7" key="1">
    <citation type="submission" date="2020-08" db="EMBL/GenBank/DDBJ databases">
        <title>Plant Genome Project.</title>
        <authorList>
            <person name="Zhang R.-G."/>
        </authorList>
    </citation>
    <scope>NUCLEOTIDE SEQUENCE [LARGE SCALE GENOMIC DNA]</scope>
    <source>
        <tissue evidence="6">Rhizome</tissue>
    </source>
</reference>
<evidence type="ECO:0000313" key="7">
    <source>
        <dbReference type="Proteomes" id="UP000734854"/>
    </source>
</evidence>
<accession>A0A8J5L9V0</accession>
<dbReference type="CDD" id="cd16454">
    <property type="entry name" value="RING-H2_PA-TM-RING"/>
    <property type="match status" value="1"/>
</dbReference>
<feature type="domain" description="RING-type" evidence="5">
    <location>
        <begin position="347"/>
        <end position="388"/>
    </location>
</feature>
<dbReference type="AlphaFoldDB" id="A0A8J5L9V0"/>
<keyword evidence="2 4" id="KW-0863">Zinc-finger</keyword>